<organism evidence="1 2">
    <name type="scientific">Gottschalkia purinilytica</name>
    <name type="common">Clostridium purinilyticum</name>
    <dbReference type="NCBI Taxonomy" id="1503"/>
    <lineage>
        <taxon>Bacteria</taxon>
        <taxon>Bacillati</taxon>
        <taxon>Bacillota</taxon>
        <taxon>Tissierellia</taxon>
        <taxon>Tissierellales</taxon>
        <taxon>Gottschalkiaceae</taxon>
        <taxon>Gottschalkia</taxon>
    </lineage>
</organism>
<keyword evidence="2" id="KW-1185">Reference proteome</keyword>
<dbReference type="AlphaFoldDB" id="A0A0L0WAP5"/>
<gene>
    <name evidence="1" type="ORF">CLPU_7c00280</name>
</gene>
<evidence type="ECO:0000313" key="2">
    <source>
        <dbReference type="Proteomes" id="UP000037267"/>
    </source>
</evidence>
<comment type="caution">
    <text evidence="1">The sequence shown here is derived from an EMBL/GenBank/DDBJ whole genome shotgun (WGS) entry which is preliminary data.</text>
</comment>
<dbReference type="Proteomes" id="UP000037267">
    <property type="component" value="Unassembled WGS sequence"/>
</dbReference>
<dbReference type="RefSeq" id="WP_050355238.1">
    <property type="nucleotide sequence ID" value="NZ_LGSS01000007.1"/>
</dbReference>
<name>A0A0L0WAP5_GOTPU</name>
<dbReference type="OrthoDB" id="2112786at2"/>
<protein>
    <submittedName>
        <fullName evidence="1">Uncharacterized protein</fullName>
    </submittedName>
</protein>
<evidence type="ECO:0000313" key="1">
    <source>
        <dbReference type="EMBL" id="KNF08400.1"/>
    </source>
</evidence>
<reference evidence="2" key="1">
    <citation type="submission" date="2015-07" db="EMBL/GenBank/DDBJ databases">
        <title>Draft genome sequence of the purine-degrading Gottschalkia purinilyticum DSM 1384 (formerly Clostridium purinilyticum).</title>
        <authorList>
            <person name="Poehlein A."/>
            <person name="Schiel-Bengelsdorf B."/>
            <person name="Bengelsdorf F.R."/>
            <person name="Daniel R."/>
            <person name="Duerre P."/>
        </authorList>
    </citation>
    <scope>NUCLEOTIDE SEQUENCE [LARGE SCALE GENOMIC DNA]</scope>
    <source>
        <strain evidence="2">DSM 1384</strain>
    </source>
</reference>
<dbReference type="EMBL" id="LGSS01000007">
    <property type="protein sequence ID" value="KNF08400.1"/>
    <property type="molecule type" value="Genomic_DNA"/>
</dbReference>
<sequence>MKINDFLVEAGADFASDYIKNLKDKDPERLEEINKLICNFTDVAINLLKESSEFRKKFAEIHAEFLKHPECKQVIDETLNSVSKYRPDLIKK</sequence>
<accession>A0A0L0WAP5</accession>
<proteinExistence type="predicted"/>